<protein>
    <submittedName>
        <fullName evidence="3">Bug family tripartite tricarboxylate transporter substrate binding protein</fullName>
    </submittedName>
</protein>
<name>A0ABV8P1E9_9BURK</name>
<dbReference type="PANTHER" id="PTHR42928:SF5">
    <property type="entry name" value="BLR1237 PROTEIN"/>
    <property type="match status" value="1"/>
</dbReference>
<proteinExistence type="inferred from homology"/>
<dbReference type="Pfam" id="PF03401">
    <property type="entry name" value="TctC"/>
    <property type="match status" value="1"/>
</dbReference>
<dbReference type="Proteomes" id="UP001595848">
    <property type="component" value="Unassembled WGS sequence"/>
</dbReference>
<organism evidence="3 4">
    <name type="scientific">Candidimonas humi</name>
    <dbReference type="NCBI Taxonomy" id="683355"/>
    <lineage>
        <taxon>Bacteria</taxon>
        <taxon>Pseudomonadati</taxon>
        <taxon>Pseudomonadota</taxon>
        <taxon>Betaproteobacteria</taxon>
        <taxon>Burkholderiales</taxon>
        <taxon>Alcaligenaceae</taxon>
        <taxon>Candidimonas</taxon>
    </lineage>
</organism>
<evidence type="ECO:0000313" key="4">
    <source>
        <dbReference type="Proteomes" id="UP001595848"/>
    </source>
</evidence>
<evidence type="ECO:0000256" key="1">
    <source>
        <dbReference type="ARBA" id="ARBA00006987"/>
    </source>
</evidence>
<feature type="chain" id="PRO_5046006040" evidence="2">
    <location>
        <begin position="26"/>
        <end position="322"/>
    </location>
</feature>
<gene>
    <name evidence="3" type="ORF">ACFOY1_12850</name>
</gene>
<feature type="signal peptide" evidence="2">
    <location>
        <begin position="1"/>
        <end position="25"/>
    </location>
</feature>
<comment type="similarity">
    <text evidence="1">Belongs to the UPF0065 (bug) family.</text>
</comment>
<comment type="caution">
    <text evidence="3">The sequence shown here is derived from an EMBL/GenBank/DDBJ whole genome shotgun (WGS) entry which is preliminary data.</text>
</comment>
<dbReference type="RefSeq" id="WP_217964889.1">
    <property type="nucleotide sequence ID" value="NZ_JAHTBN010000004.1"/>
</dbReference>
<evidence type="ECO:0000256" key="2">
    <source>
        <dbReference type="SAM" id="SignalP"/>
    </source>
</evidence>
<dbReference type="PIRSF" id="PIRSF017082">
    <property type="entry name" value="YflP"/>
    <property type="match status" value="1"/>
</dbReference>
<keyword evidence="4" id="KW-1185">Reference proteome</keyword>
<dbReference type="CDD" id="cd13578">
    <property type="entry name" value="PBP2_Bug27"/>
    <property type="match status" value="1"/>
</dbReference>
<dbReference type="InterPro" id="IPR005064">
    <property type="entry name" value="BUG"/>
</dbReference>
<reference evidence="4" key="1">
    <citation type="journal article" date="2019" name="Int. J. Syst. Evol. Microbiol.">
        <title>The Global Catalogue of Microorganisms (GCM) 10K type strain sequencing project: providing services to taxonomists for standard genome sequencing and annotation.</title>
        <authorList>
            <consortium name="The Broad Institute Genomics Platform"/>
            <consortium name="The Broad Institute Genome Sequencing Center for Infectious Disease"/>
            <person name="Wu L."/>
            <person name="Ma J."/>
        </authorList>
    </citation>
    <scope>NUCLEOTIDE SEQUENCE [LARGE SCALE GENOMIC DNA]</scope>
    <source>
        <strain evidence="4">LMG 24813</strain>
    </source>
</reference>
<dbReference type="EMBL" id="JBHSBV010000004">
    <property type="protein sequence ID" value="MFC4201843.1"/>
    <property type="molecule type" value="Genomic_DNA"/>
</dbReference>
<dbReference type="PANTHER" id="PTHR42928">
    <property type="entry name" value="TRICARBOXYLATE-BINDING PROTEIN"/>
    <property type="match status" value="1"/>
</dbReference>
<evidence type="ECO:0000313" key="3">
    <source>
        <dbReference type="EMBL" id="MFC4201843.1"/>
    </source>
</evidence>
<accession>A0ABV8P1E9</accession>
<sequence>MKFTRTLAACLCFGLSLFHGVAAQAAAWPGDHPITLVVPFPPGGTTDMIGRLLAMQMGKALNHSIVVDNRGGAGGTVGAAYVARAKPDGHTLFLATTAHTIAPSIHDSLPYDFIKDFSPITLVASLPHVLMVNPKLPVNSVADLIKYAKAHPNQLNFGSAGIGSTDHMSMELFNRRAGIKMEHVPYKGDNPMMTDLIGGRIQVGMPPAGIAVAPVQAHSVKALAVSGAKPSPYFPGLPTIKDAAKLPDYTFETWYALMVPAGTPAPVQAKLYQAVLTALKSPDMQKALKTISGNPGGEPPKEVGRLIVKQTQEWHKILKPGK</sequence>
<keyword evidence="2" id="KW-0732">Signal</keyword>